<dbReference type="EMBL" id="RQGG01000032">
    <property type="protein sequence ID" value="TGL51408.1"/>
    <property type="molecule type" value="Genomic_DNA"/>
</dbReference>
<protein>
    <submittedName>
        <fullName evidence="1">Carboxypeptidase regulatory-like domain-containing protein</fullName>
    </submittedName>
</protein>
<dbReference type="RefSeq" id="WP_135619690.1">
    <property type="nucleotide sequence ID" value="NZ_RQGG01000032.1"/>
</dbReference>
<keyword evidence="2" id="KW-1185">Reference proteome</keyword>
<dbReference type="Gene3D" id="2.60.40.1120">
    <property type="entry name" value="Carboxypeptidase-like, regulatory domain"/>
    <property type="match status" value="1"/>
</dbReference>
<dbReference type="OrthoDB" id="332347at2"/>
<keyword evidence="1" id="KW-0378">Hydrolase</keyword>
<evidence type="ECO:0000313" key="2">
    <source>
        <dbReference type="Proteomes" id="UP000297609"/>
    </source>
</evidence>
<keyword evidence="1" id="KW-0121">Carboxypeptidase</keyword>
<gene>
    <name evidence="1" type="ORF">EHQ59_10940</name>
</gene>
<organism evidence="1 2">
    <name type="scientific">Leptospira kemamanensis</name>
    <dbReference type="NCBI Taxonomy" id="2484942"/>
    <lineage>
        <taxon>Bacteria</taxon>
        <taxon>Pseudomonadati</taxon>
        <taxon>Spirochaetota</taxon>
        <taxon>Spirochaetia</taxon>
        <taxon>Leptospirales</taxon>
        <taxon>Leptospiraceae</taxon>
        <taxon>Leptospira</taxon>
    </lineage>
</organism>
<sequence>MKRAPIFFLLVCLVFFSNNCYYNPILQKYVFAEPTEENSLFPGLSLLGLTQQAPFALSLTGQIRNQDGSTVPSAELTVISRSNELDGLDTTVTTDDAGRFFIRLASGTTTFAVKNDGSLYFTFTLSVTSPVDIRVTEIKDDYEAVEVSSFFVYEEGNQPSFFELTYSEPFHNRSEPTSPNNFYFEFSEEPQFPENGQEATWLSQNISISPSLTMSDYSSEGSSFSFNVSGYTSQTTTYTINLGPGILGSVTGLPLTPRTIIFTCISPCSIQ</sequence>
<reference evidence="1" key="1">
    <citation type="journal article" date="2019" name="PLoS Negl. Trop. Dis.">
        <title>Revisiting the worldwide diversity of Leptospira species in the environment.</title>
        <authorList>
            <person name="Vincent A.T."/>
            <person name="Schiettekatte O."/>
            <person name="Bourhy P."/>
            <person name="Veyrier F.J."/>
            <person name="Picardeau M."/>
        </authorList>
    </citation>
    <scope>NUCLEOTIDE SEQUENCE [LARGE SCALE GENOMIC DNA]</scope>
    <source>
        <strain evidence="1">201702454</strain>
    </source>
</reference>
<dbReference type="GO" id="GO:0004180">
    <property type="term" value="F:carboxypeptidase activity"/>
    <property type="evidence" value="ECO:0007669"/>
    <property type="project" value="UniProtKB-KW"/>
</dbReference>
<dbReference type="SUPFAM" id="SSF49464">
    <property type="entry name" value="Carboxypeptidase regulatory domain-like"/>
    <property type="match status" value="1"/>
</dbReference>
<dbReference type="InterPro" id="IPR008969">
    <property type="entry name" value="CarboxyPept-like_regulatory"/>
</dbReference>
<comment type="caution">
    <text evidence="1">The sequence shown here is derived from an EMBL/GenBank/DDBJ whole genome shotgun (WGS) entry which is preliminary data.</text>
</comment>
<dbReference type="Proteomes" id="UP000297609">
    <property type="component" value="Unassembled WGS sequence"/>
</dbReference>
<proteinExistence type="predicted"/>
<keyword evidence="1" id="KW-0645">Protease</keyword>
<dbReference type="AlphaFoldDB" id="A0A4R9JN76"/>
<accession>A0A4R9JN76</accession>
<name>A0A4R9JN76_9LEPT</name>
<evidence type="ECO:0000313" key="1">
    <source>
        <dbReference type="EMBL" id="TGL51408.1"/>
    </source>
</evidence>